<accession>A0AAD6TFS4</accession>
<keyword evidence="2" id="KW-1185">Reference proteome</keyword>
<proteinExistence type="predicted"/>
<dbReference type="EMBL" id="JARJCM010000005">
    <property type="protein sequence ID" value="KAJ7045223.1"/>
    <property type="molecule type" value="Genomic_DNA"/>
</dbReference>
<evidence type="ECO:0000313" key="1">
    <source>
        <dbReference type="EMBL" id="KAJ7045223.1"/>
    </source>
</evidence>
<sequence>MTLFPQELVNAFIHEIDDVPTLKASCLAGSVFREETQRILFRSVTTHGNPYALCGLLQESPHIAPYITSLDISFFEDLLISNTEGFHQIFRVVPSFMQHSCWLSSFSSRASHCANCVSLTPLPCYLSSACVFSPWPPLSFLNVYLADDIDFPMPDWQNPVPRVRDFTLGWAHNGGATGLEALLVRSHSKEGTPGFLRLYLFWDHDLSSSLVSATANTLEHIELEGALGSPIAIPPFPVLRSIKLSSLRFLDRYPLWLPNLISTILDRSPILTDLTLAFTLPFTLPPSSANTNPFHVSIQLLATLDTALVEHAAAPSLQWHLLPTRYSHRKKDTFTDFVTLVRRGMPRLDEQRRLTLEVRGWNGRYPWAEWTIPWSGWLAIRRVGRR</sequence>
<evidence type="ECO:0000313" key="2">
    <source>
        <dbReference type="Proteomes" id="UP001218188"/>
    </source>
</evidence>
<name>A0AAD6TFS4_9AGAR</name>
<organism evidence="1 2">
    <name type="scientific">Mycena alexandri</name>
    <dbReference type="NCBI Taxonomy" id="1745969"/>
    <lineage>
        <taxon>Eukaryota</taxon>
        <taxon>Fungi</taxon>
        <taxon>Dikarya</taxon>
        <taxon>Basidiomycota</taxon>
        <taxon>Agaricomycotina</taxon>
        <taxon>Agaricomycetes</taxon>
        <taxon>Agaricomycetidae</taxon>
        <taxon>Agaricales</taxon>
        <taxon>Marasmiineae</taxon>
        <taxon>Mycenaceae</taxon>
        <taxon>Mycena</taxon>
    </lineage>
</organism>
<comment type="caution">
    <text evidence="1">The sequence shown here is derived from an EMBL/GenBank/DDBJ whole genome shotgun (WGS) entry which is preliminary data.</text>
</comment>
<dbReference type="Proteomes" id="UP001218188">
    <property type="component" value="Unassembled WGS sequence"/>
</dbReference>
<feature type="non-terminal residue" evidence="1">
    <location>
        <position position="1"/>
    </location>
</feature>
<gene>
    <name evidence="1" type="ORF">C8F04DRAFT_1068124</name>
</gene>
<dbReference type="AlphaFoldDB" id="A0AAD6TFS4"/>
<protein>
    <submittedName>
        <fullName evidence="1">Uncharacterized protein</fullName>
    </submittedName>
</protein>
<reference evidence="1" key="1">
    <citation type="submission" date="2023-03" db="EMBL/GenBank/DDBJ databases">
        <title>Massive genome expansion in bonnet fungi (Mycena s.s.) driven by repeated elements and novel gene families across ecological guilds.</title>
        <authorList>
            <consortium name="Lawrence Berkeley National Laboratory"/>
            <person name="Harder C.B."/>
            <person name="Miyauchi S."/>
            <person name="Viragh M."/>
            <person name="Kuo A."/>
            <person name="Thoen E."/>
            <person name="Andreopoulos B."/>
            <person name="Lu D."/>
            <person name="Skrede I."/>
            <person name="Drula E."/>
            <person name="Henrissat B."/>
            <person name="Morin E."/>
            <person name="Kohler A."/>
            <person name="Barry K."/>
            <person name="LaButti K."/>
            <person name="Morin E."/>
            <person name="Salamov A."/>
            <person name="Lipzen A."/>
            <person name="Mereny Z."/>
            <person name="Hegedus B."/>
            <person name="Baldrian P."/>
            <person name="Stursova M."/>
            <person name="Weitz H."/>
            <person name="Taylor A."/>
            <person name="Grigoriev I.V."/>
            <person name="Nagy L.G."/>
            <person name="Martin F."/>
            <person name="Kauserud H."/>
        </authorList>
    </citation>
    <scope>NUCLEOTIDE SEQUENCE</scope>
    <source>
        <strain evidence="1">CBHHK200</strain>
    </source>
</reference>